<evidence type="ECO:0000256" key="3">
    <source>
        <dbReference type="ARBA" id="ARBA00023136"/>
    </source>
</evidence>
<evidence type="ECO:0000313" key="7">
    <source>
        <dbReference type="EMBL" id="ROU04032.1"/>
    </source>
</evidence>
<dbReference type="InterPro" id="IPR011250">
    <property type="entry name" value="OMP/PagP_B-barrel"/>
</dbReference>
<feature type="signal peptide" evidence="5">
    <location>
        <begin position="1"/>
        <end position="22"/>
    </location>
</feature>
<dbReference type="SUPFAM" id="SSF56925">
    <property type="entry name" value="OMPA-like"/>
    <property type="match status" value="1"/>
</dbReference>
<keyword evidence="2 5" id="KW-0732">Signal</keyword>
<sequence>MTPHRPLALSALLAALSGPALAAGLDQTPPDFVAPAPQPAAPTYAPGNDWTGFYGGVQLGYGRIDDRTDPEVFDDDFAGATYGGHVGYLYDFGRVVVGAELDLEGTNLEDEATGLNVDRLARAKLRLGFDAGRVLPYLTGGVVQATTSGFADLEDTGGFAGFGVDYQATERMRVGAEVLQHRFEDFDDTGIDFDATTVSARVSFNF</sequence>
<dbReference type="AlphaFoldDB" id="A0A3N2R991"/>
<proteinExistence type="inferred from homology"/>
<evidence type="ECO:0000256" key="2">
    <source>
        <dbReference type="ARBA" id="ARBA00022729"/>
    </source>
</evidence>
<evidence type="ECO:0000256" key="1">
    <source>
        <dbReference type="ARBA" id="ARBA00004370"/>
    </source>
</evidence>
<comment type="similarity">
    <text evidence="4">Belongs to the Omp25/RopB family.</text>
</comment>
<evidence type="ECO:0000313" key="8">
    <source>
        <dbReference type="Proteomes" id="UP000268016"/>
    </source>
</evidence>
<dbReference type="Pfam" id="PF13505">
    <property type="entry name" value="OMP_b-brl"/>
    <property type="match status" value="1"/>
</dbReference>
<dbReference type="Gene3D" id="2.40.160.20">
    <property type="match status" value="1"/>
</dbReference>
<feature type="domain" description="Outer membrane protein beta-barrel" evidence="6">
    <location>
        <begin position="40"/>
        <end position="206"/>
    </location>
</feature>
<comment type="caution">
    <text evidence="7">The sequence shown here is derived from an EMBL/GenBank/DDBJ whole genome shotgun (WGS) entry which is preliminary data.</text>
</comment>
<gene>
    <name evidence="7" type="ORF">EAT49_01110</name>
</gene>
<keyword evidence="8" id="KW-1185">Reference proteome</keyword>
<dbReference type="GO" id="GO:0016020">
    <property type="term" value="C:membrane"/>
    <property type="evidence" value="ECO:0007669"/>
    <property type="project" value="UniProtKB-SubCell"/>
</dbReference>
<comment type="subcellular location">
    <subcellularLocation>
        <location evidence="1">Membrane</location>
    </subcellularLocation>
</comment>
<dbReference type="OrthoDB" id="268975at2"/>
<dbReference type="PANTHER" id="PTHR34001">
    <property type="entry name" value="BLL7405 PROTEIN"/>
    <property type="match status" value="1"/>
</dbReference>
<evidence type="ECO:0000259" key="6">
    <source>
        <dbReference type="Pfam" id="PF13505"/>
    </source>
</evidence>
<organism evidence="7 8">
    <name type="scientific">Histidinibacterium lentulum</name>
    <dbReference type="NCBI Taxonomy" id="2480588"/>
    <lineage>
        <taxon>Bacteria</taxon>
        <taxon>Pseudomonadati</taxon>
        <taxon>Pseudomonadota</taxon>
        <taxon>Alphaproteobacteria</taxon>
        <taxon>Rhodobacterales</taxon>
        <taxon>Paracoccaceae</taxon>
        <taxon>Histidinibacterium</taxon>
    </lineage>
</organism>
<reference evidence="7 8" key="1">
    <citation type="submission" date="2018-10" db="EMBL/GenBank/DDBJ databases">
        <title>Histidinibacterium lentulum gen. nov., sp. nov., a marine bacterium from the culture broth of Picochlorum sp. 122.</title>
        <authorList>
            <person name="Wang G."/>
        </authorList>
    </citation>
    <scope>NUCLEOTIDE SEQUENCE [LARGE SCALE GENOMIC DNA]</scope>
    <source>
        <strain evidence="7 8">B17</strain>
    </source>
</reference>
<dbReference type="PANTHER" id="PTHR34001:SF3">
    <property type="entry name" value="BLL7405 PROTEIN"/>
    <property type="match status" value="1"/>
</dbReference>
<accession>A0A3N2R991</accession>
<dbReference type="EMBL" id="RDRB01000001">
    <property type="protein sequence ID" value="ROU04032.1"/>
    <property type="molecule type" value="Genomic_DNA"/>
</dbReference>
<dbReference type="InterPro" id="IPR027385">
    <property type="entry name" value="Beta-barrel_OMP"/>
</dbReference>
<protein>
    <submittedName>
        <fullName evidence="7">Porin family protein</fullName>
    </submittedName>
</protein>
<evidence type="ECO:0000256" key="4">
    <source>
        <dbReference type="ARBA" id="ARBA00038306"/>
    </source>
</evidence>
<evidence type="ECO:0000256" key="5">
    <source>
        <dbReference type="SAM" id="SignalP"/>
    </source>
</evidence>
<dbReference type="RefSeq" id="WP_123640430.1">
    <property type="nucleotide sequence ID" value="NZ_ML119081.1"/>
</dbReference>
<dbReference type="Proteomes" id="UP000268016">
    <property type="component" value="Unassembled WGS sequence"/>
</dbReference>
<feature type="chain" id="PRO_5018115798" evidence="5">
    <location>
        <begin position="23"/>
        <end position="206"/>
    </location>
</feature>
<name>A0A3N2R991_9RHOB</name>
<keyword evidence="3" id="KW-0472">Membrane</keyword>
<dbReference type="InterPro" id="IPR051692">
    <property type="entry name" value="OMP-like"/>
</dbReference>